<dbReference type="RefSeq" id="WP_148896268.1">
    <property type="nucleotide sequence ID" value="NZ_VNIB01000009.1"/>
</dbReference>
<organism evidence="1 2">
    <name type="scientific">Geothermobacter ehrlichii</name>
    <dbReference type="NCBI Taxonomy" id="213224"/>
    <lineage>
        <taxon>Bacteria</taxon>
        <taxon>Pseudomonadati</taxon>
        <taxon>Thermodesulfobacteriota</taxon>
        <taxon>Desulfuromonadia</taxon>
        <taxon>Desulfuromonadales</taxon>
        <taxon>Geothermobacteraceae</taxon>
        <taxon>Geothermobacter</taxon>
    </lineage>
</organism>
<dbReference type="SMART" id="SM01101">
    <property type="entry name" value="CRISPR_assoc"/>
    <property type="match status" value="1"/>
</dbReference>
<sequence length="225" mass="25777">MYLHRIHLNLRCREARRDLSDPYQLHATLCRAFSPPESKCPKGGFLWRLEPETDALGQPRILVQSRTLPDWERIGVKDWLADIAPAIDLMDRLNIDSLKAGQRFRFRLRANPSVCRAGKRLGLLRQEEQEQWIERKGQLHGFAMPRFAAFDLTESPQSRIDVRISQEQMLRGRQHSGNQIRVFSVLYDGILTVTHEDKFRGALQTGIGHGKVMGLGLLSVVPMAE</sequence>
<dbReference type="OrthoDB" id="9795689at2"/>
<dbReference type="SUPFAM" id="SSF117987">
    <property type="entry name" value="CRISPR-associated protein"/>
    <property type="match status" value="2"/>
</dbReference>
<proteinExistence type="predicted"/>
<name>A0A5D3WIJ3_9BACT</name>
<evidence type="ECO:0000313" key="1">
    <source>
        <dbReference type="EMBL" id="TYO97620.1"/>
    </source>
</evidence>
<dbReference type="NCBIfam" id="TIGR01907">
    <property type="entry name" value="casE_Cse3"/>
    <property type="match status" value="1"/>
</dbReference>
<accession>A0A5D3WIJ3</accession>
<keyword evidence="2" id="KW-1185">Reference proteome</keyword>
<dbReference type="Proteomes" id="UP000324159">
    <property type="component" value="Unassembled WGS sequence"/>
</dbReference>
<reference evidence="1 2" key="1">
    <citation type="submission" date="2019-07" db="EMBL/GenBank/DDBJ databases">
        <title>Genomic Encyclopedia of Type Strains, Phase IV (KMG-IV): sequencing the most valuable type-strain genomes for metagenomic binning, comparative biology and taxonomic classification.</title>
        <authorList>
            <person name="Goeker M."/>
        </authorList>
    </citation>
    <scope>NUCLEOTIDE SEQUENCE [LARGE SCALE GENOMIC DNA]</scope>
    <source>
        <strain evidence="1 2">SS015</strain>
    </source>
</reference>
<dbReference type="Gene3D" id="3.30.70.1200">
    <property type="entry name" value="Crispr-associated protein, domain 1"/>
    <property type="match status" value="1"/>
</dbReference>
<dbReference type="InterPro" id="IPR010179">
    <property type="entry name" value="CRISPR-assoc_prot_Cse3"/>
</dbReference>
<dbReference type="Pfam" id="PF08798">
    <property type="entry name" value="CRISPR_assoc"/>
    <property type="match status" value="1"/>
</dbReference>
<comment type="caution">
    <text evidence="1">The sequence shown here is derived from an EMBL/GenBank/DDBJ whole genome shotgun (WGS) entry which is preliminary data.</text>
</comment>
<gene>
    <name evidence="1" type="ORF">EDC39_10923</name>
</gene>
<dbReference type="EMBL" id="VNIB01000009">
    <property type="protein sequence ID" value="TYO97620.1"/>
    <property type="molecule type" value="Genomic_DNA"/>
</dbReference>
<dbReference type="CDD" id="cd09727">
    <property type="entry name" value="Cas6_I-E"/>
    <property type="match status" value="1"/>
</dbReference>
<evidence type="ECO:0000313" key="2">
    <source>
        <dbReference type="Proteomes" id="UP000324159"/>
    </source>
</evidence>
<protein>
    <submittedName>
        <fullName evidence="1">CRISPR-associated Cse3 family protein</fullName>
    </submittedName>
</protein>
<dbReference type="Gene3D" id="3.30.70.1210">
    <property type="entry name" value="Crispr-associated protein, domain 2"/>
    <property type="match status" value="1"/>
</dbReference>
<dbReference type="AlphaFoldDB" id="A0A5D3WIJ3"/>